<dbReference type="InterPro" id="IPR006121">
    <property type="entry name" value="HMA_dom"/>
</dbReference>
<evidence type="ECO:0000259" key="3">
    <source>
        <dbReference type="PROSITE" id="PS50846"/>
    </source>
</evidence>
<name>A0ABV8UI49_9PROT</name>
<proteinExistence type="predicted"/>
<feature type="region of interest" description="Disordered" evidence="1">
    <location>
        <begin position="87"/>
        <end position="108"/>
    </location>
</feature>
<reference evidence="5" key="1">
    <citation type="journal article" date="2019" name="Int. J. Syst. Evol. Microbiol.">
        <title>The Global Catalogue of Microorganisms (GCM) 10K type strain sequencing project: providing services to taxonomists for standard genome sequencing and annotation.</title>
        <authorList>
            <consortium name="The Broad Institute Genomics Platform"/>
            <consortium name="The Broad Institute Genome Sequencing Center for Infectious Disease"/>
            <person name="Wu L."/>
            <person name="Ma J."/>
        </authorList>
    </citation>
    <scope>NUCLEOTIDE SEQUENCE [LARGE SCALE GENOMIC DNA]</scope>
    <source>
        <strain evidence="5">CECT 8472</strain>
    </source>
</reference>
<dbReference type="PROSITE" id="PS50846">
    <property type="entry name" value="HMA_2"/>
    <property type="match status" value="1"/>
</dbReference>
<organism evidence="4 5">
    <name type="scientific">Fodinicurvata halophila</name>
    <dbReference type="NCBI Taxonomy" id="1419723"/>
    <lineage>
        <taxon>Bacteria</taxon>
        <taxon>Pseudomonadati</taxon>
        <taxon>Pseudomonadota</taxon>
        <taxon>Alphaproteobacteria</taxon>
        <taxon>Rhodospirillales</taxon>
        <taxon>Rhodovibrionaceae</taxon>
        <taxon>Fodinicurvata</taxon>
    </lineage>
</organism>
<gene>
    <name evidence="4" type="ORF">ACFOW6_04940</name>
</gene>
<dbReference type="CDD" id="cd00371">
    <property type="entry name" value="HMA"/>
    <property type="match status" value="1"/>
</dbReference>
<dbReference type="Pfam" id="PF00403">
    <property type="entry name" value="HMA"/>
    <property type="match status" value="1"/>
</dbReference>
<evidence type="ECO:0000313" key="5">
    <source>
        <dbReference type="Proteomes" id="UP001595799"/>
    </source>
</evidence>
<protein>
    <submittedName>
        <fullName evidence="4">Heavy-metal-associated domain-containing protein</fullName>
    </submittedName>
</protein>
<dbReference type="EMBL" id="JBHSCW010000003">
    <property type="protein sequence ID" value="MFC4350885.1"/>
    <property type="molecule type" value="Genomic_DNA"/>
</dbReference>
<dbReference type="InterPro" id="IPR001802">
    <property type="entry name" value="MerP/CopZ"/>
</dbReference>
<evidence type="ECO:0000313" key="4">
    <source>
        <dbReference type="EMBL" id="MFC4350885.1"/>
    </source>
</evidence>
<feature type="domain" description="HMA" evidence="3">
    <location>
        <begin position="39"/>
        <end position="105"/>
    </location>
</feature>
<evidence type="ECO:0000256" key="2">
    <source>
        <dbReference type="SAM" id="SignalP"/>
    </source>
</evidence>
<dbReference type="InterPro" id="IPR036163">
    <property type="entry name" value="HMA_dom_sf"/>
</dbReference>
<feature type="signal peptide" evidence="2">
    <location>
        <begin position="1"/>
        <end position="20"/>
    </location>
</feature>
<keyword evidence="5" id="KW-1185">Reference proteome</keyword>
<feature type="chain" id="PRO_5047106774" evidence="2">
    <location>
        <begin position="21"/>
        <end position="108"/>
    </location>
</feature>
<dbReference type="Proteomes" id="UP001595799">
    <property type="component" value="Unassembled WGS sequence"/>
</dbReference>
<evidence type="ECO:0000256" key="1">
    <source>
        <dbReference type="SAM" id="MobiDB-lite"/>
    </source>
</evidence>
<dbReference type="PRINTS" id="PR00946">
    <property type="entry name" value="HGSCAVENGER"/>
</dbReference>
<dbReference type="Gene3D" id="3.30.70.100">
    <property type="match status" value="1"/>
</dbReference>
<keyword evidence="2" id="KW-0732">Signal</keyword>
<dbReference type="SUPFAM" id="SSF55008">
    <property type="entry name" value="HMA, heavy metal-associated domain"/>
    <property type="match status" value="1"/>
</dbReference>
<comment type="caution">
    <text evidence="4">The sequence shown here is derived from an EMBL/GenBank/DDBJ whole genome shotgun (WGS) entry which is preliminary data.</text>
</comment>
<accession>A0ABV8UI49</accession>
<dbReference type="RefSeq" id="WP_382421230.1">
    <property type="nucleotide sequence ID" value="NZ_JBHSCW010000003.1"/>
</dbReference>
<sequence>MKRCIAITSAAMLSLGAAIAMTPLSEVTAQSATEKTQTDTVTFAIENMTCAMCPITVRKAMEGVIGVRSVKVDFEARTATVEFDPNATSPADIAAASTNAGYPAQPES</sequence>